<evidence type="ECO:0000313" key="4">
    <source>
        <dbReference type="Proteomes" id="UP001139971"/>
    </source>
</evidence>
<dbReference type="EC" id="2.1.1.107" evidence="3"/>
<keyword evidence="4" id="KW-1185">Reference proteome</keyword>
<feature type="region of interest" description="Disordered" evidence="1">
    <location>
        <begin position="1"/>
        <end position="28"/>
    </location>
</feature>
<dbReference type="PANTHER" id="PTHR38043:SF1">
    <property type="entry name" value="PROTEIN HEMX"/>
    <property type="match status" value="1"/>
</dbReference>
<dbReference type="GO" id="GO:0004851">
    <property type="term" value="F:uroporphyrin-III C-methyltransferase activity"/>
    <property type="evidence" value="ECO:0007669"/>
    <property type="project" value="UniProtKB-EC"/>
</dbReference>
<dbReference type="Pfam" id="PF04375">
    <property type="entry name" value="HemX"/>
    <property type="match status" value="1"/>
</dbReference>
<evidence type="ECO:0000313" key="3">
    <source>
        <dbReference type="EMBL" id="MDC8014321.1"/>
    </source>
</evidence>
<dbReference type="InterPro" id="IPR007470">
    <property type="entry name" value="HemX"/>
</dbReference>
<accession>A0A9X4BIT1</accession>
<comment type="caution">
    <text evidence="3">The sequence shown here is derived from an EMBL/GenBank/DDBJ whole genome shotgun (WGS) entry which is preliminary data.</text>
</comment>
<proteinExistence type="predicted"/>
<dbReference type="PANTHER" id="PTHR38043">
    <property type="entry name" value="PROTEIN HEMX"/>
    <property type="match status" value="1"/>
</dbReference>
<sequence>MDTPASATPALPPSEPAATVPATPPKPRRSPLAPLALVVALAAAGVGGFAWWQSANLARSGGDAAHQVELLRTELDGLRRGADLDRRDREQLRQRLGDAENVNKSLREEVLGVTERARVLEDAIANLADKRLSGHDALLLNEAELVLLLAKERFELFNDAAAAERAYRLADTALAAVEDPAFATVRETLGVELRELAALKQAPQGAGVAELAKLRDSLATLEAPQGAAAAAQNPSRLSRVLGQFVRISHAGEAGVAARDPVLLRGLIGLDLRAAELALLERNDAALHAALARARTQIESAFDRDATNVRAALATLDRLGATAAPPTPIELGATLKELRNLRSTHTLSTGAASDGAAP</sequence>
<organism evidence="3 4">
    <name type="scientific">Tahibacter soli</name>
    <dbReference type="NCBI Taxonomy" id="2983605"/>
    <lineage>
        <taxon>Bacteria</taxon>
        <taxon>Pseudomonadati</taxon>
        <taxon>Pseudomonadota</taxon>
        <taxon>Gammaproteobacteria</taxon>
        <taxon>Lysobacterales</taxon>
        <taxon>Rhodanobacteraceae</taxon>
        <taxon>Tahibacter</taxon>
    </lineage>
</organism>
<keyword evidence="3" id="KW-0808">Transferase</keyword>
<dbReference type="Proteomes" id="UP001139971">
    <property type="component" value="Unassembled WGS sequence"/>
</dbReference>
<keyword evidence="2" id="KW-1133">Transmembrane helix</keyword>
<protein>
    <submittedName>
        <fullName evidence="3">Uroporphyrinogen-III C-methyltransferase</fullName>
        <ecNumber evidence="3">2.1.1.107</ecNumber>
    </submittedName>
</protein>
<evidence type="ECO:0000256" key="1">
    <source>
        <dbReference type="SAM" id="MobiDB-lite"/>
    </source>
</evidence>
<keyword evidence="2" id="KW-0812">Transmembrane</keyword>
<dbReference type="RefSeq" id="WP_263541957.1">
    <property type="nucleotide sequence ID" value="NZ_JAOVZO020000018.1"/>
</dbReference>
<feature type="transmembrane region" description="Helical" evidence="2">
    <location>
        <begin position="32"/>
        <end position="52"/>
    </location>
</feature>
<keyword evidence="2" id="KW-0472">Membrane</keyword>
<dbReference type="GO" id="GO:0032259">
    <property type="term" value="P:methylation"/>
    <property type="evidence" value="ECO:0007669"/>
    <property type="project" value="UniProtKB-KW"/>
</dbReference>
<evidence type="ECO:0000256" key="2">
    <source>
        <dbReference type="SAM" id="Phobius"/>
    </source>
</evidence>
<keyword evidence="3" id="KW-0489">Methyltransferase</keyword>
<gene>
    <name evidence="3" type="ORF">OD750_017380</name>
</gene>
<name>A0A9X4BIT1_9GAMM</name>
<dbReference type="EMBL" id="JAOVZO020000018">
    <property type="protein sequence ID" value="MDC8014321.1"/>
    <property type="molecule type" value="Genomic_DNA"/>
</dbReference>
<reference evidence="3" key="1">
    <citation type="submission" date="2023-02" db="EMBL/GenBank/DDBJ databases">
        <title>Tahibacter soli sp. nov. isolated from soil.</title>
        <authorList>
            <person name="Baek J.H."/>
            <person name="Lee J.K."/>
            <person name="Choi D.G."/>
            <person name="Jeon C.O."/>
        </authorList>
    </citation>
    <scope>NUCLEOTIDE SEQUENCE</scope>
    <source>
        <strain evidence="3">BL</strain>
    </source>
</reference>
<dbReference type="AlphaFoldDB" id="A0A9X4BIT1"/>